<comment type="caution">
    <text evidence="1">The sequence shown here is derived from an EMBL/GenBank/DDBJ whole genome shotgun (WGS) entry which is preliminary data.</text>
</comment>
<dbReference type="InterPro" id="IPR043136">
    <property type="entry name" value="B30.2/SPRY_sf"/>
</dbReference>
<name>X6N6K7_RETFI</name>
<accession>X6N6K7</accession>
<organism evidence="1 2">
    <name type="scientific">Reticulomyxa filosa</name>
    <dbReference type="NCBI Taxonomy" id="46433"/>
    <lineage>
        <taxon>Eukaryota</taxon>
        <taxon>Sar</taxon>
        <taxon>Rhizaria</taxon>
        <taxon>Retaria</taxon>
        <taxon>Foraminifera</taxon>
        <taxon>Monothalamids</taxon>
        <taxon>Reticulomyxidae</taxon>
        <taxon>Reticulomyxa</taxon>
    </lineage>
</organism>
<evidence type="ECO:0000313" key="1">
    <source>
        <dbReference type="EMBL" id="ETO21885.1"/>
    </source>
</evidence>
<reference evidence="1 2" key="1">
    <citation type="journal article" date="2013" name="Curr. Biol.">
        <title>The Genome of the Foraminiferan Reticulomyxa filosa.</title>
        <authorList>
            <person name="Glockner G."/>
            <person name="Hulsmann N."/>
            <person name="Schleicher M."/>
            <person name="Noegel A.A."/>
            <person name="Eichinger L."/>
            <person name="Gallinger C."/>
            <person name="Pawlowski J."/>
            <person name="Sierra R."/>
            <person name="Euteneuer U."/>
            <person name="Pillet L."/>
            <person name="Moustafa A."/>
            <person name="Platzer M."/>
            <person name="Groth M."/>
            <person name="Szafranski K."/>
            <person name="Schliwa M."/>
        </authorList>
    </citation>
    <scope>NUCLEOTIDE SEQUENCE [LARGE SCALE GENOMIC DNA]</scope>
</reference>
<proteinExistence type="predicted"/>
<dbReference type="Gene3D" id="2.60.120.920">
    <property type="match status" value="1"/>
</dbReference>
<keyword evidence="2" id="KW-1185">Reference proteome</keyword>
<dbReference type="AlphaFoldDB" id="X6N6K7"/>
<dbReference type="EMBL" id="ASPP01011212">
    <property type="protein sequence ID" value="ETO21885.1"/>
    <property type="molecule type" value="Genomic_DNA"/>
</dbReference>
<protein>
    <submittedName>
        <fullName evidence="1">Uncharacterized protein</fullName>
    </submittedName>
</protein>
<gene>
    <name evidence="1" type="ORF">RFI_15318</name>
</gene>
<sequence length="239" mass="27976">MSESSTSEKPSPLTGDYDDARLTEKFEKVICRWWQQNKIARVEYAPKDLIRLITKFLPKNFIEMNVFDSSHAFTEHNHKLLRTKDHEDYVLFASEKGWKDGKHKLCVKMIRVGSECDFGIISNTEVATSNRRGMWNSSVEKAYYYHFNKARDFSRQISCNTRGNLETIFSQQDESVDLQDGCILTIYVDMDSKEMWFYLLLNKEIFFNEHKKVTINYDGTMYPAVGNRGSSGIYEIIDY</sequence>
<evidence type="ECO:0000313" key="2">
    <source>
        <dbReference type="Proteomes" id="UP000023152"/>
    </source>
</evidence>
<dbReference type="Proteomes" id="UP000023152">
    <property type="component" value="Unassembled WGS sequence"/>
</dbReference>